<comment type="caution">
    <text evidence="8">The sequence shown here is derived from an EMBL/GenBank/DDBJ whole genome shotgun (WGS) entry which is preliminary data.</text>
</comment>
<dbReference type="PANTHER" id="PTHR12197">
    <property type="entry name" value="HISTONE-LYSINE N-METHYLTRANSFERASE SMYD"/>
    <property type="match status" value="1"/>
</dbReference>
<accession>A0A9W8HDD5</accession>
<sequence length="657" mass="70536">MAAATEPTVDAAAAAGSAAAAAAAAGKKKKAKKVVADNSRYQAVESELPVVLRSSHGKGRHAVAARDLPAGTLVAVEEPAAAIVRNQSFIYLCHSCFGPVQMKTHTRPRLDADGNEVAGQSEKVTVPAVACGECRMAAYCSERCQKAHAAEHGVQCAALAKCNPIATAHQASLEDLRAVLALIGRRAADGVDRAGRDPELVPGGGSSSGSGSGSGSGSAEPSRLKALGYQRVLDLNPNRHNIDRSAIKNLQSALRDVLALVPEAARIPLSEAVAAACIFSSNNHALAVGGHQILGLYPFNSLFLHHSCRPNCVFTAEANGALFVRTLRDVPADAELTVSYVELYQPREQRRRELLLTRHFWCKCRRCSTALSQSVDRVMDGIQCAVCRRGVMIFEETKEVQDINELMTDISVLDQEIQGKSAECETCPAKIDVSELVEVLKTAITAYGTAHVTMQQGDLRRARMQLERFIADYEDTRVLHPSNAYLINTYASLARVCTQLDDPDRAIRYTSVIVERMLGADANGEEAVPENYPRLAEHQMALGDLCLKQAKKRAANRTPAGRSVLRRYLKEARTALEAAHRARRVIYGENSLKAAEAKRLLDSAKKEYDEFVKATTSEKKKPKKQQPAAAAPPPPPAPAPAAPAPAPPAAMPATTSA</sequence>
<dbReference type="PANTHER" id="PTHR12197:SF282">
    <property type="entry name" value="SET DOMAIN-CONTAINING PROTEIN"/>
    <property type="match status" value="1"/>
</dbReference>
<dbReference type="Proteomes" id="UP001140217">
    <property type="component" value="Unassembled WGS sequence"/>
</dbReference>
<dbReference type="InterPro" id="IPR011990">
    <property type="entry name" value="TPR-like_helical_dom_sf"/>
</dbReference>
<evidence type="ECO:0000313" key="9">
    <source>
        <dbReference type="Proteomes" id="UP001140217"/>
    </source>
</evidence>
<keyword evidence="1" id="KW-0479">Metal-binding</keyword>
<dbReference type="CDD" id="cd20071">
    <property type="entry name" value="SET_SMYD"/>
    <property type="match status" value="1"/>
</dbReference>
<organism evidence="8 9">
    <name type="scientific">Coemansia javaensis</name>
    <dbReference type="NCBI Taxonomy" id="2761396"/>
    <lineage>
        <taxon>Eukaryota</taxon>
        <taxon>Fungi</taxon>
        <taxon>Fungi incertae sedis</taxon>
        <taxon>Zoopagomycota</taxon>
        <taxon>Kickxellomycotina</taxon>
        <taxon>Kickxellomycetes</taxon>
        <taxon>Kickxellales</taxon>
        <taxon>Kickxellaceae</taxon>
        <taxon>Coemansia</taxon>
    </lineage>
</organism>
<dbReference type="SUPFAM" id="SSF48452">
    <property type="entry name" value="TPR-like"/>
    <property type="match status" value="1"/>
</dbReference>
<dbReference type="AlphaFoldDB" id="A0A9W8HDD5"/>
<dbReference type="PROSITE" id="PS50865">
    <property type="entry name" value="ZF_MYND_2"/>
    <property type="match status" value="1"/>
</dbReference>
<dbReference type="InterPro" id="IPR001214">
    <property type="entry name" value="SET_dom"/>
</dbReference>
<evidence type="ECO:0008006" key="10">
    <source>
        <dbReference type="Google" id="ProtNLM"/>
    </source>
</evidence>
<dbReference type="Pfam" id="PF01753">
    <property type="entry name" value="zf-MYND"/>
    <property type="match status" value="1"/>
</dbReference>
<dbReference type="Gene3D" id="6.10.140.2220">
    <property type="match status" value="1"/>
</dbReference>
<evidence type="ECO:0000256" key="5">
    <source>
        <dbReference type="SAM" id="MobiDB-lite"/>
    </source>
</evidence>
<evidence type="ECO:0000259" key="6">
    <source>
        <dbReference type="PROSITE" id="PS50280"/>
    </source>
</evidence>
<dbReference type="Gene3D" id="2.170.270.10">
    <property type="entry name" value="SET domain"/>
    <property type="match status" value="1"/>
</dbReference>
<dbReference type="InterPro" id="IPR046341">
    <property type="entry name" value="SET_dom_sf"/>
</dbReference>
<dbReference type="Gene3D" id="1.25.40.10">
    <property type="entry name" value="Tetratricopeptide repeat domain"/>
    <property type="match status" value="1"/>
</dbReference>
<feature type="domain" description="SET" evidence="6">
    <location>
        <begin position="48"/>
        <end position="341"/>
    </location>
</feature>
<dbReference type="SUPFAM" id="SSF144232">
    <property type="entry name" value="HIT/MYND zinc finger-like"/>
    <property type="match status" value="1"/>
</dbReference>
<feature type="compositionally biased region" description="Gly residues" evidence="5">
    <location>
        <begin position="202"/>
        <end position="216"/>
    </location>
</feature>
<evidence type="ECO:0000256" key="2">
    <source>
        <dbReference type="ARBA" id="ARBA00022771"/>
    </source>
</evidence>
<reference evidence="8" key="1">
    <citation type="submission" date="2022-07" db="EMBL/GenBank/DDBJ databases">
        <title>Phylogenomic reconstructions and comparative analyses of Kickxellomycotina fungi.</title>
        <authorList>
            <person name="Reynolds N.K."/>
            <person name="Stajich J.E."/>
            <person name="Barry K."/>
            <person name="Grigoriev I.V."/>
            <person name="Crous P."/>
            <person name="Smith M.E."/>
        </authorList>
    </citation>
    <scope>NUCLEOTIDE SEQUENCE</scope>
    <source>
        <strain evidence="8">NBRC 105414</strain>
    </source>
</reference>
<dbReference type="GO" id="GO:0008270">
    <property type="term" value="F:zinc ion binding"/>
    <property type="evidence" value="ECO:0007669"/>
    <property type="project" value="UniProtKB-KW"/>
</dbReference>
<evidence type="ECO:0000313" key="8">
    <source>
        <dbReference type="EMBL" id="KAJ2779732.1"/>
    </source>
</evidence>
<evidence type="ECO:0000259" key="7">
    <source>
        <dbReference type="PROSITE" id="PS50865"/>
    </source>
</evidence>
<evidence type="ECO:0000256" key="1">
    <source>
        <dbReference type="ARBA" id="ARBA00022723"/>
    </source>
</evidence>
<keyword evidence="9" id="KW-1185">Reference proteome</keyword>
<feature type="region of interest" description="Disordered" evidence="5">
    <location>
        <begin position="193"/>
        <end position="221"/>
    </location>
</feature>
<evidence type="ECO:0000256" key="3">
    <source>
        <dbReference type="ARBA" id="ARBA00022833"/>
    </source>
</evidence>
<dbReference type="EMBL" id="JANBUL010000165">
    <property type="protein sequence ID" value="KAJ2779732.1"/>
    <property type="molecule type" value="Genomic_DNA"/>
</dbReference>
<protein>
    <recommendedName>
        <fullName evidence="10">SET domain-containing protein</fullName>
    </recommendedName>
</protein>
<proteinExistence type="predicted"/>
<keyword evidence="2 4" id="KW-0863">Zinc-finger</keyword>
<keyword evidence="3" id="KW-0862">Zinc</keyword>
<dbReference type="OrthoDB" id="265717at2759"/>
<feature type="compositionally biased region" description="Pro residues" evidence="5">
    <location>
        <begin position="630"/>
        <end position="650"/>
    </location>
</feature>
<evidence type="ECO:0000256" key="4">
    <source>
        <dbReference type="PROSITE-ProRule" id="PRU00134"/>
    </source>
</evidence>
<dbReference type="InterPro" id="IPR050869">
    <property type="entry name" value="H3K4_H4K5_MeTrfase"/>
</dbReference>
<dbReference type="SUPFAM" id="SSF82199">
    <property type="entry name" value="SET domain"/>
    <property type="match status" value="1"/>
</dbReference>
<feature type="region of interest" description="Disordered" evidence="5">
    <location>
        <begin position="612"/>
        <end position="657"/>
    </location>
</feature>
<name>A0A9W8HDD5_9FUNG</name>
<dbReference type="InterPro" id="IPR002893">
    <property type="entry name" value="Znf_MYND"/>
</dbReference>
<feature type="domain" description="MYND-type" evidence="7">
    <location>
        <begin position="93"/>
        <end position="156"/>
    </location>
</feature>
<dbReference type="Pfam" id="PF00856">
    <property type="entry name" value="SET"/>
    <property type="match status" value="1"/>
</dbReference>
<gene>
    <name evidence="8" type="ORF">H4R18_003835</name>
</gene>
<dbReference type="PROSITE" id="PS50280">
    <property type="entry name" value="SET"/>
    <property type="match status" value="1"/>
</dbReference>